<organism evidence="2 3">
    <name type="scientific">Glossina pallidipes</name>
    <name type="common">Tsetse fly</name>
    <dbReference type="NCBI Taxonomy" id="7398"/>
    <lineage>
        <taxon>Eukaryota</taxon>
        <taxon>Metazoa</taxon>
        <taxon>Ecdysozoa</taxon>
        <taxon>Arthropoda</taxon>
        <taxon>Hexapoda</taxon>
        <taxon>Insecta</taxon>
        <taxon>Pterygota</taxon>
        <taxon>Neoptera</taxon>
        <taxon>Endopterygota</taxon>
        <taxon>Diptera</taxon>
        <taxon>Brachycera</taxon>
        <taxon>Muscomorpha</taxon>
        <taxon>Hippoboscoidea</taxon>
        <taxon>Glossinidae</taxon>
        <taxon>Glossina</taxon>
    </lineage>
</organism>
<feature type="transmembrane region" description="Helical" evidence="1">
    <location>
        <begin position="105"/>
        <end position="126"/>
    </location>
</feature>
<evidence type="ECO:0000256" key="1">
    <source>
        <dbReference type="SAM" id="Phobius"/>
    </source>
</evidence>
<reference evidence="2" key="2">
    <citation type="submission" date="2020-05" db="UniProtKB">
        <authorList>
            <consortium name="EnsemblMetazoa"/>
        </authorList>
    </citation>
    <scope>IDENTIFICATION</scope>
    <source>
        <strain evidence="2">IAEA</strain>
    </source>
</reference>
<reference evidence="3" key="1">
    <citation type="submission" date="2014-03" db="EMBL/GenBank/DDBJ databases">
        <authorList>
            <person name="Aksoy S."/>
            <person name="Warren W."/>
            <person name="Wilson R.K."/>
        </authorList>
    </citation>
    <scope>NUCLEOTIDE SEQUENCE [LARGE SCALE GENOMIC DNA]</scope>
    <source>
        <strain evidence="3">IAEA</strain>
    </source>
</reference>
<keyword evidence="3" id="KW-1185">Reference proteome</keyword>
<accession>A0A1A9Z3B0</accession>
<dbReference type="VEuPathDB" id="VectorBase:GPAI002582"/>
<dbReference type="AlphaFoldDB" id="A0A1A9Z3B0"/>
<protein>
    <submittedName>
        <fullName evidence="2">Uncharacterized protein</fullName>
    </submittedName>
</protein>
<feature type="transmembrane region" description="Helical" evidence="1">
    <location>
        <begin position="20"/>
        <end position="46"/>
    </location>
</feature>
<name>A0A1A9Z3B0_GLOPL</name>
<dbReference type="Proteomes" id="UP000092445">
    <property type="component" value="Unassembled WGS sequence"/>
</dbReference>
<sequence>MAKLQCLQHSQQLLKKFLYIHCLLLPLSLPLPLALLLLFLFALLLLSGDVKFLTCPNPIYTLNVLNWQIVKLALDAHGRSLLRAYGYNGYTVSAFKQNLYERLGYLHYLSQSFDAIIIILIGGWNYDQLDRTQHGSMFSTVSIFLLQPKLKI</sequence>
<keyword evidence="1" id="KW-0812">Transmembrane</keyword>
<dbReference type="EnsemblMetazoa" id="GPAI002582-RA">
    <property type="protein sequence ID" value="GPAI002582-PA"/>
    <property type="gene ID" value="GPAI002582"/>
</dbReference>
<evidence type="ECO:0000313" key="3">
    <source>
        <dbReference type="Proteomes" id="UP000092445"/>
    </source>
</evidence>
<evidence type="ECO:0000313" key="2">
    <source>
        <dbReference type="EnsemblMetazoa" id="GPAI002582-PA"/>
    </source>
</evidence>
<keyword evidence="1" id="KW-0472">Membrane</keyword>
<keyword evidence="1" id="KW-1133">Transmembrane helix</keyword>
<proteinExistence type="predicted"/>